<feature type="active site" description="Proton donor" evidence="5">
    <location>
        <position position="132"/>
    </location>
</feature>
<organism evidence="8 9">
    <name type="scientific">Jannaschia helgolandensis</name>
    <dbReference type="NCBI Taxonomy" id="188906"/>
    <lineage>
        <taxon>Bacteria</taxon>
        <taxon>Pseudomonadati</taxon>
        <taxon>Pseudomonadota</taxon>
        <taxon>Alphaproteobacteria</taxon>
        <taxon>Rhodobacterales</taxon>
        <taxon>Roseobacteraceae</taxon>
        <taxon>Jannaschia</taxon>
    </lineage>
</organism>
<dbReference type="OrthoDB" id="9800680at2"/>
<dbReference type="STRING" id="188906.SAMN04488526_0357"/>
<proteinExistence type="inferred from homology"/>
<evidence type="ECO:0000313" key="9">
    <source>
        <dbReference type="Proteomes" id="UP000199283"/>
    </source>
</evidence>
<evidence type="ECO:0000256" key="2">
    <source>
        <dbReference type="ARBA" id="ARBA00001997"/>
    </source>
</evidence>
<dbReference type="InterPro" id="IPR000888">
    <property type="entry name" value="RmlC-like"/>
</dbReference>
<dbReference type="GO" id="GO:0019305">
    <property type="term" value="P:dTDP-rhamnose biosynthetic process"/>
    <property type="evidence" value="ECO:0007669"/>
    <property type="project" value="UniProtKB-UniRule"/>
</dbReference>
<dbReference type="NCBIfam" id="TIGR01221">
    <property type="entry name" value="rmlC"/>
    <property type="match status" value="1"/>
</dbReference>
<comment type="function">
    <text evidence="2 7">Catalyzes the epimerization of the C3' and C5'positions of dTDP-6-deoxy-D-xylo-4-hexulose, forming dTDP-6-deoxy-L-lyxo-4-hexulose.</text>
</comment>
<gene>
    <name evidence="8" type="ORF">SAMN04488526_0357</name>
</gene>
<dbReference type="SUPFAM" id="SSF51182">
    <property type="entry name" value="RmlC-like cupins"/>
    <property type="match status" value="1"/>
</dbReference>
<name>A0A1H7GAD7_9RHOB</name>
<comment type="pathway">
    <text evidence="7">Carbohydrate biosynthesis; dTDP-L-rhamnose biosynthesis.</text>
</comment>
<comment type="similarity">
    <text evidence="7">Belongs to the dTDP-4-dehydrorhamnose 3,5-epimerase family.</text>
</comment>
<dbReference type="RefSeq" id="WP_092759208.1">
    <property type="nucleotide sequence ID" value="NZ_FNZQ01000001.1"/>
</dbReference>
<evidence type="ECO:0000313" key="8">
    <source>
        <dbReference type="EMBL" id="SEK35109.1"/>
    </source>
</evidence>
<evidence type="ECO:0000256" key="3">
    <source>
        <dbReference type="ARBA" id="ARBA00012098"/>
    </source>
</evidence>
<keyword evidence="7" id="KW-0413">Isomerase</keyword>
<dbReference type="CDD" id="cd00438">
    <property type="entry name" value="cupin_RmlC"/>
    <property type="match status" value="1"/>
</dbReference>
<reference evidence="8 9" key="1">
    <citation type="submission" date="2016-10" db="EMBL/GenBank/DDBJ databases">
        <authorList>
            <person name="de Groot N.N."/>
        </authorList>
    </citation>
    <scope>NUCLEOTIDE SEQUENCE [LARGE SCALE GENOMIC DNA]</scope>
    <source>
        <strain evidence="8 9">DSM 14858</strain>
    </source>
</reference>
<dbReference type="InterPro" id="IPR011051">
    <property type="entry name" value="RmlC_Cupin_sf"/>
</dbReference>
<dbReference type="Pfam" id="PF00908">
    <property type="entry name" value="dTDP_sugar_isom"/>
    <property type="match status" value="1"/>
</dbReference>
<dbReference type="EC" id="5.1.3.13" evidence="3 7"/>
<comment type="subunit">
    <text evidence="7">Homodimer.</text>
</comment>
<dbReference type="Proteomes" id="UP000199283">
    <property type="component" value="Unassembled WGS sequence"/>
</dbReference>
<dbReference type="AlphaFoldDB" id="A0A1H7GAD7"/>
<sequence>MQVDDTGIEGLKVLTPRRFGDARGFFAETWNARTFADLGIDAVFVQDNHSLSGAPGTIRGLHFQTPPQAQAKMVRCGRGRLFDVAVDIRRGSPTYGQWFGVELSAENGRMLWLPEGFAHGFQTREPATEIVYKCTAFYAPEAEGIIRWDSCGIDWPQAGDPILSDKDALAPPLADLDSPFIFEAAT</sequence>
<evidence type="ECO:0000256" key="1">
    <source>
        <dbReference type="ARBA" id="ARBA00001298"/>
    </source>
</evidence>
<dbReference type="PANTHER" id="PTHR21047:SF2">
    <property type="entry name" value="THYMIDINE DIPHOSPHO-4-KETO-RHAMNOSE 3,5-EPIMERASE"/>
    <property type="match status" value="1"/>
</dbReference>
<dbReference type="GO" id="GO:0008830">
    <property type="term" value="F:dTDP-4-dehydrorhamnose 3,5-epimerase activity"/>
    <property type="evidence" value="ECO:0007669"/>
    <property type="project" value="UniProtKB-UniRule"/>
</dbReference>
<evidence type="ECO:0000256" key="6">
    <source>
        <dbReference type="PIRSR" id="PIRSR600888-3"/>
    </source>
</evidence>
<protein>
    <recommendedName>
        <fullName evidence="4 7">dTDP-4-dehydrorhamnose 3,5-epimerase</fullName>
        <ecNumber evidence="3 7">5.1.3.13</ecNumber>
    </recommendedName>
    <alternativeName>
        <fullName evidence="7">Thymidine diphospho-4-keto-rhamnose 3,5-epimerase</fullName>
    </alternativeName>
</protein>
<evidence type="ECO:0000256" key="5">
    <source>
        <dbReference type="PIRSR" id="PIRSR600888-1"/>
    </source>
</evidence>
<dbReference type="UniPathway" id="UPA00124"/>
<feature type="site" description="Participates in a stacking interaction with the thymidine ring of dTDP-4-oxo-6-deoxyglucose" evidence="6">
    <location>
        <position position="138"/>
    </location>
</feature>
<dbReference type="PANTHER" id="PTHR21047">
    <property type="entry name" value="DTDP-6-DEOXY-D-GLUCOSE-3,5 EPIMERASE"/>
    <property type="match status" value="1"/>
</dbReference>
<dbReference type="Gene3D" id="2.60.120.10">
    <property type="entry name" value="Jelly Rolls"/>
    <property type="match status" value="1"/>
</dbReference>
<keyword evidence="9" id="KW-1185">Reference proteome</keyword>
<comment type="catalytic activity">
    <reaction evidence="1 7">
        <text>dTDP-4-dehydro-6-deoxy-alpha-D-glucose = dTDP-4-dehydro-beta-L-rhamnose</text>
        <dbReference type="Rhea" id="RHEA:16969"/>
        <dbReference type="ChEBI" id="CHEBI:57649"/>
        <dbReference type="ChEBI" id="CHEBI:62830"/>
        <dbReference type="EC" id="5.1.3.13"/>
    </reaction>
</comment>
<evidence type="ECO:0000256" key="4">
    <source>
        <dbReference type="ARBA" id="ARBA00019595"/>
    </source>
</evidence>
<feature type="active site" description="Proton acceptor" evidence="5">
    <location>
        <position position="62"/>
    </location>
</feature>
<dbReference type="GO" id="GO:0005829">
    <property type="term" value="C:cytosol"/>
    <property type="evidence" value="ECO:0007669"/>
    <property type="project" value="TreeGrafter"/>
</dbReference>
<dbReference type="InterPro" id="IPR014710">
    <property type="entry name" value="RmlC-like_jellyroll"/>
</dbReference>
<accession>A0A1H7GAD7</accession>
<evidence type="ECO:0000256" key="7">
    <source>
        <dbReference type="RuleBase" id="RU364069"/>
    </source>
</evidence>
<dbReference type="GO" id="GO:0000271">
    <property type="term" value="P:polysaccharide biosynthetic process"/>
    <property type="evidence" value="ECO:0007669"/>
    <property type="project" value="TreeGrafter"/>
</dbReference>
<dbReference type="EMBL" id="FNZQ01000001">
    <property type="protein sequence ID" value="SEK35109.1"/>
    <property type="molecule type" value="Genomic_DNA"/>
</dbReference>